<evidence type="ECO:0000256" key="1">
    <source>
        <dbReference type="SAM" id="MobiDB-lite"/>
    </source>
</evidence>
<dbReference type="Proteomes" id="UP000656732">
    <property type="component" value="Unassembled WGS sequence"/>
</dbReference>
<organism evidence="2 3">
    <name type="scientific">Streptomyces pilosus</name>
    <dbReference type="NCBI Taxonomy" id="28893"/>
    <lineage>
        <taxon>Bacteria</taxon>
        <taxon>Bacillati</taxon>
        <taxon>Actinomycetota</taxon>
        <taxon>Actinomycetes</taxon>
        <taxon>Kitasatosporales</taxon>
        <taxon>Streptomycetaceae</taxon>
        <taxon>Streptomyces</taxon>
    </lineage>
</organism>
<evidence type="ECO:0000313" key="3">
    <source>
        <dbReference type="Proteomes" id="UP000656732"/>
    </source>
</evidence>
<name>A0A918C403_9ACTN</name>
<gene>
    <name evidence="2" type="ORF">GCM10010280_60820</name>
</gene>
<feature type="region of interest" description="Disordered" evidence="1">
    <location>
        <begin position="1"/>
        <end position="21"/>
    </location>
</feature>
<keyword evidence="3" id="KW-1185">Reference proteome</keyword>
<reference evidence="2" key="2">
    <citation type="submission" date="2020-09" db="EMBL/GenBank/DDBJ databases">
        <authorList>
            <person name="Sun Q."/>
            <person name="Ohkuma M."/>
        </authorList>
    </citation>
    <scope>NUCLEOTIDE SEQUENCE</scope>
    <source>
        <strain evidence="2">JCM 4403</strain>
    </source>
</reference>
<comment type="caution">
    <text evidence="2">The sequence shown here is derived from an EMBL/GenBank/DDBJ whole genome shotgun (WGS) entry which is preliminary data.</text>
</comment>
<accession>A0A918C403</accession>
<evidence type="ECO:0000313" key="2">
    <source>
        <dbReference type="EMBL" id="GGR04645.1"/>
    </source>
</evidence>
<reference evidence="2" key="1">
    <citation type="journal article" date="2014" name="Int. J. Syst. Evol. Microbiol.">
        <title>Complete genome sequence of Corynebacterium casei LMG S-19264T (=DSM 44701T), isolated from a smear-ripened cheese.</title>
        <authorList>
            <consortium name="US DOE Joint Genome Institute (JGI-PGF)"/>
            <person name="Walter F."/>
            <person name="Albersmeier A."/>
            <person name="Kalinowski J."/>
            <person name="Ruckert C."/>
        </authorList>
    </citation>
    <scope>NUCLEOTIDE SEQUENCE</scope>
    <source>
        <strain evidence="2">JCM 4403</strain>
    </source>
</reference>
<feature type="region of interest" description="Disordered" evidence="1">
    <location>
        <begin position="48"/>
        <end position="88"/>
    </location>
</feature>
<protein>
    <submittedName>
        <fullName evidence="2">Uncharacterized protein</fullName>
    </submittedName>
</protein>
<proteinExistence type="predicted"/>
<dbReference type="EMBL" id="BMTU01000017">
    <property type="protein sequence ID" value="GGR04645.1"/>
    <property type="molecule type" value="Genomic_DNA"/>
</dbReference>
<sequence>MTDRAAERTGGVPVRRAAAEHPGIRAVPSALFAVRRAAFHALAAVSSFAGRERRRGPVDRQGRRASAGPAGPGGVGGPPRLRTVRGAGRARPEALWYVAEGRTTSHDAPAPAPP</sequence>
<dbReference type="AlphaFoldDB" id="A0A918C403"/>